<sequence>MQEFVSRFEERHDPYARYASFDYCYNYFHPSTGNDLLGDMEKSCLALGFYLASWGMFRGSSFMLEKSAKNFENLVGYIASQDSCAWSIDVDSYTSENIEYLLDQYNEIRTILVPQNTSHLTLVTKIMLGVFGSVPANDRFFKQTFGDIFKGECGFSRINTKSLDCLSRFYQSNKLVIDQVSSNRMTVDFNSGVDTTLPYTKAKVVDMYGFTKAITST</sequence>
<evidence type="ECO:0000313" key="2">
    <source>
        <dbReference type="Proteomes" id="UP000244080"/>
    </source>
</evidence>
<evidence type="ECO:0000313" key="1">
    <source>
        <dbReference type="EMBL" id="PTP11554.1"/>
    </source>
</evidence>
<protein>
    <submittedName>
        <fullName evidence="1">Uncharacterized protein</fullName>
    </submittedName>
</protein>
<reference evidence="1 2" key="1">
    <citation type="submission" date="2017-11" db="EMBL/GenBank/DDBJ databases">
        <title>Population delineation of vibrios coincides with oyster pathogenicity.</title>
        <authorList>
            <person name="Bruto M."/>
            <person name="Labreuche Y."/>
            <person name="James A."/>
            <person name="Piel D."/>
            <person name="Chenivesse S."/>
            <person name="Petton B."/>
            <person name="Polz M.F."/>
            <person name="Le Roux F."/>
        </authorList>
    </citation>
    <scope>NUCLEOTIDE SEQUENCE [LARGE SCALE GENOMIC DNA]</scope>
    <source>
        <strain evidence="1 2">1F_55</strain>
    </source>
</reference>
<gene>
    <name evidence="1" type="ORF">CWO36_24485</name>
</gene>
<comment type="caution">
    <text evidence="1">The sequence shown here is derived from an EMBL/GenBank/DDBJ whole genome shotgun (WGS) entry which is preliminary data.</text>
</comment>
<organism evidence="1 2">
    <name type="scientific">Vibrio splendidus</name>
    <dbReference type="NCBI Taxonomy" id="29497"/>
    <lineage>
        <taxon>Bacteria</taxon>
        <taxon>Pseudomonadati</taxon>
        <taxon>Pseudomonadota</taxon>
        <taxon>Gammaproteobacteria</taxon>
        <taxon>Vibrionales</taxon>
        <taxon>Vibrionaceae</taxon>
        <taxon>Vibrio</taxon>
    </lineage>
</organism>
<dbReference type="AlphaFoldDB" id="A0A2T5DWU2"/>
<dbReference type="Proteomes" id="UP000244080">
    <property type="component" value="Unassembled WGS sequence"/>
</dbReference>
<dbReference type="EMBL" id="PIGA01000073">
    <property type="protein sequence ID" value="PTP11554.1"/>
    <property type="molecule type" value="Genomic_DNA"/>
</dbReference>
<proteinExistence type="predicted"/>
<name>A0A2T5DWU2_VIBSP</name>
<accession>A0A2T5DWU2</accession>